<evidence type="ECO:0000256" key="1">
    <source>
        <dbReference type="SAM" id="MobiDB-lite"/>
    </source>
</evidence>
<reference evidence="2" key="1">
    <citation type="submission" date="2021-02" db="EMBL/GenBank/DDBJ databases">
        <authorList>
            <person name="Nowell W R."/>
        </authorList>
    </citation>
    <scope>NUCLEOTIDE SEQUENCE</scope>
</reference>
<name>A0A819TYX2_9BILA</name>
<dbReference type="Proteomes" id="UP000663866">
    <property type="component" value="Unassembled WGS sequence"/>
</dbReference>
<protein>
    <submittedName>
        <fullName evidence="2">Uncharacterized protein</fullName>
    </submittedName>
</protein>
<keyword evidence="3" id="KW-1185">Reference proteome</keyword>
<comment type="caution">
    <text evidence="2">The sequence shown here is derived from an EMBL/GenBank/DDBJ whole genome shotgun (WGS) entry which is preliminary data.</text>
</comment>
<organism evidence="2 3">
    <name type="scientific">Rotaria magnacalcarata</name>
    <dbReference type="NCBI Taxonomy" id="392030"/>
    <lineage>
        <taxon>Eukaryota</taxon>
        <taxon>Metazoa</taxon>
        <taxon>Spiralia</taxon>
        <taxon>Gnathifera</taxon>
        <taxon>Rotifera</taxon>
        <taxon>Eurotatoria</taxon>
        <taxon>Bdelloidea</taxon>
        <taxon>Philodinida</taxon>
        <taxon>Philodinidae</taxon>
        <taxon>Rotaria</taxon>
    </lineage>
</organism>
<sequence length="133" mass="14759">MERSSADDEKIMGRKDLFTSILDYTLPSDNVQSPILDEMSNEDCTKVSDILQGFDAPKNTSLFASPTPEMTPARVVRKYKNSIDAAISRVTVTRVKRSLSTNQSKAWNQRTSTISPNTSPTRAIIIKSKPLPP</sequence>
<proteinExistence type="predicted"/>
<evidence type="ECO:0000313" key="3">
    <source>
        <dbReference type="Proteomes" id="UP000663866"/>
    </source>
</evidence>
<dbReference type="EMBL" id="CAJOBG010003920">
    <property type="protein sequence ID" value="CAF4086931.1"/>
    <property type="molecule type" value="Genomic_DNA"/>
</dbReference>
<dbReference type="AlphaFoldDB" id="A0A819TYX2"/>
<gene>
    <name evidence="2" type="ORF">OVN521_LOCUS20124</name>
</gene>
<accession>A0A819TYX2</accession>
<feature type="region of interest" description="Disordered" evidence="1">
    <location>
        <begin position="98"/>
        <end position="120"/>
    </location>
</feature>
<evidence type="ECO:0000313" key="2">
    <source>
        <dbReference type="EMBL" id="CAF4086931.1"/>
    </source>
</evidence>